<proteinExistence type="predicted"/>
<evidence type="ECO:0000256" key="1">
    <source>
        <dbReference type="SAM" id="SignalP"/>
    </source>
</evidence>
<evidence type="ECO:0000313" key="2">
    <source>
        <dbReference type="EMBL" id="TFK32443.1"/>
    </source>
</evidence>
<feature type="signal peptide" evidence="1">
    <location>
        <begin position="1"/>
        <end position="21"/>
    </location>
</feature>
<organism evidence="2 3">
    <name type="scientific">Crucibulum laeve</name>
    <dbReference type="NCBI Taxonomy" id="68775"/>
    <lineage>
        <taxon>Eukaryota</taxon>
        <taxon>Fungi</taxon>
        <taxon>Dikarya</taxon>
        <taxon>Basidiomycota</taxon>
        <taxon>Agaricomycotina</taxon>
        <taxon>Agaricomycetes</taxon>
        <taxon>Agaricomycetidae</taxon>
        <taxon>Agaricales</taxon>
        <taxon>Agaricineae</taxon>
        <taxon>Nidulariaceae</taxon>
        <taxon>Crucibulum</taxon>
    </lineage>
</organism>
<dbReference type="AlphaFoldDB" id="A0A5C3LJL3"/>
<keyword evidence="3" id="KW-1185">Reference proteome</keyword>
<gene>
    <name evidence="2" type="ORF">BDQ12DRAFT_502376</name>
</gene>
<protein>
    <submittedName>
        <fullName evidence="2">Uncharacterized protein</fullName>
    </submittedName>
</protein>
<feature type="chain" id="PRO_5022959584" evidence="1">
    <location>
        <begin position="22"/>
        <end position="104"/>
    </location>
</feature>
<dbReference type="EMBL" id="ML213675">
    <property type="protein sequence ID" value="TFK32443.1"/>
    <property type="molecule type" value="Genomic_DNA"/>
</dbReference>
<dbReference type="Proteomes" id="UP000308652">
    <property type="component" value="Unassembled WGS sequence"/>
</dbReference>
<sequence>MKFHTRAARALALLPLSFVMARPSVPLAPCQLQARTCSSLSNSSSSFKHVHSSSTSTTGTYATEIEKLYKGNVAFRAHFKENHPGLLENLAVEGQSGCCSCHYI</sequence>
<accession>A0A5C3LJL3</accession>
<evidence type="ECO:0000313" key="3">
    <source>
        <dbReference type="Proteomes" id="UP000308652"/>
    </source>
</evidence>
<reference evidence="2 3" key="1">
    <citation type="journal article" date="2019" name="Nat. Ecol. Evol.">
        <title>Megaphylogeny resolves global patterns of mushroom evolution.</title>
        <authorList>
            <person name="Varga T."/>
            <person name="Krizsan K."/>
            <person name="Foldi C."/>
            <person name="Dima B."/>
            <person name="Sanchez-Garcia M."/>
            <person name="Sanchez-Ramirez S."/>
            <person name="Szollosi G.J."/>
            <person name="Szarkandi J.G."/>
            <person name="Papp V."/>
            <person name="Albert L."/>
            <person name="Andreopoulos W."/>
            <person name="Angelini C."/>
            <person name="Antonin V."/>
            <person name="Barry K.W."/>
            <person name="Bougher N.L."/>
            <person name="Buchanan P."/>
            <person name="Buyck B."/>
            <person name="Bense V."/>
            <person name="Catcheside P."/>
            <person name="Chovatia M."/>
            <person name="Cooper J."/>
            <person name="Damon W."/>
            <person name="Desjardin D."/>
            <person name="Finy P."/>
            <person name="Geml J."/>
            <person name="Haridas S."/>
            <person name="Hughes K."/>
            <person name="Justo A."/>
            <person name="Karasinski D."/>
            <person name="Kautmanova I."/>
            <person name="Kiss B."/>
            <person name="Kocsube S."/>
            <person name="Kotiranta H."/>
            <person name="LaButti K.M."/>
            <person name="Lechner B.E."/>
            <person name="Liimatainen K."/>
            <person name="Lipzen A."/>
            <person name="Lukacs Z."/>
            <person name="Mihaltcheva S."/>
            <person name="Morgado L.N."/>
            <person name="Niskanen T."/>
            <person name="Noordeloos M.E."/>
            <person name="Ohm R.A."/>
            <person name="Ortiz-Santana B."/>
            <person name="Ovrebo C."/>
            <person name="Racz N."/>
            <person name="Riley R."/>
            <person name="Savchenko A."/>
            <person name="Shiryaev A."/>
            <person name="Soop K."/>
            <person name="Spirin V."/>
            <person name="Szebenyi C."/>
            <person name="Tomsovsky M."/>
            <person name="Tulloss R.E."/>
            <person name="Uehling J."/>
            <person name="Grigoriev I.V."/>
            <person name="Vagvolgyi C."/>
            <person name="Papp T."/>
            <person name="Martin F.M."/>
            <person name="Miettinen O."/>
            <person name="Hibbett D.S."/>
            <person name="Nagy L.G."/>
        </authorList>
    </citation>
    <scope>NUCLEOTIDE SEQUENCE [LARGE SCALE GENOMIC DNA]</scope>
    <source>
        <strain evidence="2 3">CBS 166.37</strain>
    </source>
</reference>
<name>A0A5C3LJL3_9AGAR</name>
<keyword evidence="1" id="KW-0732">Signal</keyword>